<accession>A0ABQ2EZK7</accession>
<dbReference type="Proteomes" id="UP000647587">
    <property type="component" value="Unassembled WGS sequence"/>
</dbReference>
<comment type="caution">
    <text evidence="1">The sequence shown here is derived from an EMBL/GenBank/DDBJ whole genome shotgun (WGS) entry which is preliminary data.</text>
</comment>
<evidence type="ECO:0000313" key="2">
    <source>
        <dbReference type="Proteomes" id="UP000647587"/>
    </source>
</evidence>
<keyword evidence="2" id="KW-1185">Reference proteome</keyword>
<name>A0ABQ2EZK7_9DEIO</name>
<proteinExistence type="predicted"/>
<evidence type="ECO:0000313" key="1">
    <source>
        <dbReference type="EMBL" id="GGK33803.1"/>
    </source>
</evidence>
<protein>
    <submittedName>
        <fullName evidence="1">Uncharacterized protein</fullName>
    </submittedName>
</protein>
<organism evidence="1 2">
    <name type="scientific">Deinococcus malanensis</name>
    <dbReference type="NCBI Taxonomy" id="1706855"/>
    <lineage>
        <taxon>Bacteria</taxon>
        <taxon>Thermotogati</taxon>
        <taxon>Deinococcota</taxon>
        <taxon>Deinococci</taxon>
        <taxon>Deinococcales</taxon>
        <taxon>Deinococcaceae</taxon>
        <taxon>Deinococcus</taxon>
    </lineage>
</organism>
<reference evidence="2" key="1">
    <citation type="journal article" date="2019" name="Int. J. Syst. Evol. Microbiol.">
        <title>The Global Catalogue of Microorganisms (GCM) 10K type strain sequencing project: providing services to taxonomists for standard genome sequencing and annotation.</title>
        <authorList>
            <consortium name="The Broad Institute Genomics Platform"/>
            <consortium name="The Broad Institute Genome Sequencing Center for Infectious Disease"/>
            <person name="Wu L."/>
            <person name="Ma J."/>
        </authorList>
    </citation>
    <scope>NUCLEOTIDE SEQUENCE [LARGE SCALE GENOMIC DNA]</scope>
    <source>
        <strain evidence="2">JCM 30331</strain>
    </source>
</reference>
<gene>
    <name evidence="1" type="ORF">GCM10008955_29810</name>
</gene>
<dbReference type="EMBL" id="BMPP01000013">
    <property type="protein sequence ID" value="GGK33803.1"/>
    <property type="molecule type" value="Genomic_DNA"/>
</dbReference>
<sequence>MLSDSSVYWQNVSPTGICEVGPDSGFKKLPGCVYEADQSVRNPIQPGESFGDQVKGPFSGRIHNPEAVKQGNALLLMYDGIPLGRCHPGISCLQVTSSEVRAGMERMVGVGKRIKANDFQRGFAGPHV</sequence>